<name>A0A8J3ZM52_9ACTN</name>
<dbReference type="InterPro" id="IPR050708">
    <property type="entry name" value="T6SS_VgrG/RHS"/>
</dbReference>
<evidence type="ECO:0000313" key="5">
    <source>
        <dbReference type="Proteomes" id="UP000612585"/>
    </source>
</evidence>
<dbReference type="Pfam" id="PF25023">
    <property type="entry name" value="TEN_YD-shell"/>
    <property type="match status" value="1"/>
</dbReference>
<feature type="region of interest" description="Disordered" evidence="2">
    <location>
        <begin position="1772"/>
        <end position="1796"/>
    </location>
</feature>
<sequence length="2063" mass="216038">MRRHVLLAAVLILVVSSGVVTALRVAGVGLFAPDLPAGERSVAGVRVPVLPPGKDATTGRLVGEVSAARWPAGSASVIPTADGARAGGLPVVVRRLSTKDGAPVTVDVLGRADTARAGVTGLLMRLRGAGGPLGVEVDTRGFRDAYGGDWGTRLGLAVYPSCVLTEPARDECRAPAVVPSRQRDGRVSGEVPDGAVVAVQAAPGGTAGDFAASTVEPAGSWSAGGASGDFTWSYPLDMPPGVAGGAPDLSLGYSAASVDGRTAGTNNQSSWVGDGWDLNAGFIERGYKACADDRAAGGNNATRTGDLCWGTDNAVVVLAGKASELVRDDGTGAWHPRDNDAERVERVTGSGNGDNDGESWVLTSADGTRYYFGSGAASTWTVPVFGNHNGEPCHGSTFAGSWCQQAYRWNLDRVVDADGNTTTMVYQRELNRYGRALTASAGTEYVRGGWLDRIEYGNRGTGAPTARVVFGVAERCVPSGAVTCDPAQLTAATAKQWPDVPFDLNCAAGASCATFAPTFWSRKRLATVTTQVNAGGWKDVDRWTFTHTYPDPGDGTKPTLWLESIRHTGLAGGSTTVPEVNFDGVQLDNRVDALEGIPAMKRWRISVIHNETGGDLGVLYSPVECRRSGGLPAANESNTKRCYPAYWTPEGAENPSLDWFHKYVVTQMTATDRVGGNPTVVTVYSYLDGAGWRFADDDGLVPEKYKTWNQWRGYGRVQVTTGAAGGTQSRSELRYFRGLDGDRTAAGGVRSVAVAASTGETVADHEAFAGAVREETVNNGVGGPVVETTISDPWISAPVSIRNRPWANVRAYRTGIARTQTRTAVPGGWRVTETRTTFDGYGMPTAVDDLGDTATAADDRCTRTWYARNTGGPWLLDPVSRTQTVARTCAATPSLPADAISDLRYFHDGSTTFGATPTRGNVTGVERLAAYTGTTPVYSVAGRSTVDDYGRVTESFDALGRRTTTAYTPATGGPVTRTTSTNPLGHTTTTDLDPLRGAPVSTVDAGGARTDVAYDPLGRPAAVWPPGRSRVAGARAGIEYTYLDRATGPSAVSTTTLQADGGYQTSHQLVDGQGRARQTQAPAPGGGRILTDVVYDSRGLAVKTNDGYHNAGAPGTDLVAVADNAVPEQTVTTYDGADRPTVSALRRYAGELWRTTTTYDGDRTSVDPPDGGTATTIVEDARGRTTELRRYTDGTPSGAYDVTRYTWTGADQLATVTDPAGNVWRYTYDLRGRRVTATEPDTGTSASEYDDADRLTATMDARGVTVATSYDAIGRPTTRTAGSTQLASWTYDTLRAGAPTSSTRYTPAGAFVTAVTGYDNAGRPTGSSTTVPVGAGRLAGTYTSSVTYGVTGLPATRTYPAVGDLPAETVTMSYDALSNPTTVTGAAPYVSETLYTPLGQVSRVASGATGKRVWRTLHYEEGTRRLARAVTDRETSAGARVGDTAYGYDPAGNITRIADTPTGGASDVQCFTYDHLQRLTEAWTPATDCAAPRAAGALTGPAPYWLSYAYDPAGNRARETSHALAGDTVRRYTYPAAGAAQPHALTSVTTDGPGGSRTEGWWWDPAGNMVTRGSQVLEWDHEGRTAAVNDPAGRTSFVYDADGVRLMRQAPTGSTLYLDGQELTATTGGQLLATRYYRHGDATVAVRTSGGLSWLVTDHQGTGQLALTADALTVTRRRYTPFGAERGTAVAWPSERGFVNGTDDRSTGLVQLGARQYDAAIGRFVSPDPLVVFDDPRTLDPYGYALNSPVTYDDASGLLALGGGGAGGIARGRPKAGGTEGGARGKAGGGGAGGKVRRYKRVGKVSVGGARGKATRKVRPSGGGRAKSWRSSGGNGNRIHWAGGRGSAFGFGWSSGGGGATGACDGEGFHSTNTCHADFLWKVSRAVRCLGGTICRKDKDEPRPGRDTGIFDYVPNPFMPYMPYTQFRSVQLCIGIMGGGGPGLGGEGCIILDGHGKVAVSVGYKAAYVPVGISAGPSVGVSTGYVEDAAGKNTYGEFAGEYRKVGGNVGVSKSDGPGGAWTVQGGISGGYSAPFSPPAYPSAGRSGSSTWVIGDIRDWFFEW</sequence>
<dbReference type="PANTHER" id="PTHR32305">
    <property type="match status" value="1"/>
</dbReference>
<feature type="domain" description="Teneurin-like YD-shell" evidence="3">
    <location>
        <begin position="1563"/>
        <end position="1750"/>
    </location>
</feature>
<feature type="region of interest" description="Disordered" evidence="2">
    <location>
        <begin position="965"/>
        <end position="1006"/>
    </location>
</feature>
<evidence type="ECO:0000256" key="1">
    <source>
        <dbReference type="ARBA" id="ARBA00022737"/>
    </source>
</evidence>
<evidence type="ECO:0000256" key="2">
    <source>
        <dbReference type="SAM" id="MobiDB-lite"/>
    </source>
</evidence>
<feature type="compositionally biased region" description="Gly residues" evidence="2">
    <location>
        <begin position="1778"/>
        <end position="1794"/>
    </location>
</feature>
<dbReference type="NCBIfam" id="TIGR03696">
    <property type="entry name" value="Rhs_assc_core"/>
    <property type="match status" value="1"/>
</dbReference>
<gene>
    <name evidence="4" type="ORF">Vau01_115720</name>
</gene>
<dbReference type="Gene3D" id="2.180.10.10">
    <property type="entry name" value="RHS repeat-associated core"/>
    <property type="match status" value="2"/>
</dbReference>
<protein>
    <submittedName>
        <fullName evidence="4">Type IV secretion protein Rhs</fullName>
    </submittedName>
</protein>
<dbReference type="PANTHER" id="PTHR32305:SF17">
    <property type="entry name" value="TRNA NUCLEASE WAPA"/>
    <property type="match status" value="1"/>
</dbReference>
<accession>A0A8J3ZM52</accession>
<feature type="compositionally biased region" description="Polar residues" evidence="2">
    <location>
        <begin position="977"/>
        <end position="991"/>
    </location>
</feature>
<dbReference type="NCBIfam" id="TIGR01643">
    <property type="entry name" value="YD_repeat_2x"/>
    <property type="match status" value="2"/>
</dbReference>
<evidence type="ECO:0000259" key="3">
    <source>
        <dbReference type="Pfam" id="PF25023"/>
    </source>
</evidence>
<dbReference type="EMBL" id="BOPG01000106">
    <property type="protein sequence ID" value="GIJ64056.1"/>
    <property type="molecule type" value="Genomic_DNA"/>
</dbReference>
<dbReference type="InterPro" id="IPR056823">
    <property type="entry name" value="TEN-like_YD-shell"/>
</dbReference>
<dbReference type="RefSeq" id="WP_204011879.1">
    <property type="nucleotide sequence ID" value="NZ_BOPG01000106.1"/>
</dbReference>
<evidence type="ECO:0000313" key="4">
    <source>
        <dbReference type="EMBL" id="GIJ64056.1"/>
    </source>
</evidence>
<organism evidence="4 5">
    <name type="scientific">Virgisporangium aurantiacum</name>
    <dbReference type="NCBI Taxonomy" id="175570"/>
    <lineage>
        <taxon>Bacteria</taxon>
        <taxon>Bacillati</taxon>
        <taxon>Actinomycetota</taxon>
        <taxon>Actinomycetes</taxon>
        <taxon>Micromonosporales</taxon>
        <taxon>Micromonosporaceae</taxon>
        <taxon>Virgisporangium</taxon>
    </lineage>
</organism>
<dbReference type="InterPro" id="IPR022385">
    <property type="entry name" value="Rhs_assc_core"/>
</dbReference>
<feature type="region of interest" description="Disordered" evidence="2">
    <location>
        <begin position="1545"/>
        <end position="1564"/>
    </location>
</feature>
<keyword evidence="5" id="KW-1185">Reference proteome</keyword>
<dbReference type="Pfam" id="PF05593">
    <property type="entry name" value="RHS_repeat"/>
    <property type="match status" value="2"/>
</dbReference>
<comment type="caution">
    <text evidence="4">The sequence shown here is derived from an EMBL/GenBank/DDBJ whole genome shotgun (WGS) entry which is preliminary data.</text>
</comment>
<dbReference type="Proteomes" id="UP000612585">
    <property type="component" value="Unassembled WGS sequence"/>
</dbReference>
<dbReference type="InterPro" id="IPR006530">
    <property type="entry name" value="YD"/>
</dbReference>
<feature type="compositionally biased region" description="Low complexity" evidence="2">
    <location>
        <begin position="965"/>
        <end position="976"/>
    </location>
</feature>
<proteinExistence type="predicted"/>
<keyword evidence="1" id="KW-0677">Repeat</keyword>
<dbReference type="InterPro" id="IPR031325">
    <property type="entry name" value="RHS_repeat"/>
</dbReference>
<reference evidence="4" key="1">
    <citation type="submission" date="2021-01" db="EMBL/GenBank/DDBJ databases">
        <title>Whole genome shotgun sequence of Virgisporangium aurantiacum NBRC 16421.</title>
        <authorList>
            <person name="Komaki H."/>
            <person name="Tamura T."/>
        </authorList>
    </citation>
    <scope>NUCLEOTIDE SEQUENCE</scope>
    <source>
        <strain evidence="4">NBRC 16421</strain>
    </source>
</reference>
<feature type="region of interest" description="Disordered" evidence="2">
    <location>
        <begin position="1809"/>
        <end position="1837"/>
    </location>
</feature>